<evidence type="ECO:0000256" key="13">
    <source>
        <dbReference type="ARBA" id="ARBA00023244"/>
    </source>
</evidence>
<dbReference type="InterPro" id="IPR002937">
    <property type="entry name" value="Amino_oxidase"/>
</dbReference>
<dbReference type="EMBL" id="NBIV01000115">
    <property type="protein sequence ID" value="PXF43660.1"/>
    <property type="molecule type" value="Genomic_DNA"/>
</dbReference>
<evidence type="ECO:0000256" key="6">
    <source>
        <dbReference type="ARBA" id="ARBA00022528"/>
    </source>
</evidence>
<evidence type="ECO:0000256" key="8">
    <source>
        <dbReference type="ARBA" id="ARBA00022640"/>
    </source>
</evidence>
<dbReference type="Gene3D" id="3.50.50.60">
    <property type="entry name" value="FAD/NAD(P)-binding domain"/>
    <property type="match status" value="1"/>
</dbReference>
<sequence>MTLADSPPPAAKTETTSVDVLIIGSGISGSSLSFNLHKHHPQLKTLTTEARSVVGGNVISRKENGYVWEEGPNTFQPSEQIMRLAVDVGLKDDLVLADSTLPRFVYWDDKLFALPLGPQDIPTFRLLSLPGAIRAGLGALGFVLPAPRGEETVKQFITRHLGSEVFEKMIDPFVSGVYAGDPSKLAMQSAFKKIFALTKLGGTQGILEGGIIRIGQKKREREQNPPDEDLPTWKGGALGSFKDGLAMLPNAIQRQLGDKIKLQWRLVDVERAENGMYKAVFETPEGTRDITTKAIAMTTPAGATVRALKNLAPGISALEKVYYPPVWSVSLAYPKSEFKEPLRGFGNLIPRKLGIRTLGTIWSSVLFPGRAPEDMELLLSYIGGARDVGIKELSEEEVVKAVDGDVKRILLKDGSQVEPVVVGVRRWERAIPQYNLGHEGVLNDALKAMEDCEGIFLGGNFVHGVAFGDCVSWGAEYAPRIADYVSVQTGTLLNKS</sequence>
<dbReference type="SUPFAM" id="SSF51905">
    <property type="entry name" value="FAD/NAD(P)-binding domain"/>
    <property type="match status" value="1"/>
</dbReference>
<evidence type="ECO:0000256" key="5">
    <source>
        <dbReference type="ARBA" id="ARBA00012867"/>
    </source>
</evidence>
<keyword evidence="9 15" id="KW-0274">FAD</keyword>
<comment type="function">
    <text evidence="1 15">Catalyzes the 6-electron oxidation of protoporphyrinogen-IX to form protoporphyrin-IX.</text>
</comment>
<evidence type="ECO:0000256" key="15">
    <source>
        <dbReference type="RuleBase" id="RU367069"/>
    </source>
</evidence>
<feature type="domain" description="Amine oxidase" evidence="16">
    <location>
        <begin position="43"/>
        <end position="478"/>
    </location>
</feature>
<keyword evidence="8" id="KW-0934">Plastid</keyword>
<keyword evidence="12 15" id="KW-0350">Heme biosynthesis</keyword>
<evidence type="ECO:0000256" key="2">
    <source>
        <dbReference type="ARBA" id="ARBA00004229"/>
    </source>
</evidence>
<keyword evidence="18" id="KW-1185">Reference proteome</keyword>
<evidence type="ECO:0000256" key="7">
    <source>
        <dbReference type="ARBA" id="ARBA00022630"/>
    </source>
</evidence>
<keyword evidence="11 15" id="KW-0560">Oxidoreductase</keyword>
<evidence type="ECO:0000256" key="10">
    <source>
        <dbReference type="ARBA" id="ARBA00022946"/>
    </source>
</evidence>
<dbReference type="OrthoDB" id="419752at2759"/>
<comment type="similarity">
    <text evidence="4 15">Belongs to the protoporphyrinogen/coproporphyrinogen oxidase family. Protoporphyrinogen oxidase subfamily.</text>
</comment>
<accession>A0A2V3IR78</accession>
<dbReference type="SUPFAM" id="SSF54373">
    <property type="entry name" value="FAD-linked reductases, C-terminal domain"/>
    <property type="match status" value="1"/>
</dbReference>
<comment type="cofactor">
    <cofactor evidence="15">
        <name>FAD</name>
        <dbReference type="ChEBI" id="CHEBI:57692"/>
    </cofactor>
    <text evidence="15">Binds 1 FAD per subunit.</text>
</comment>
<keyword evidence="7 15" id="KW-0285">Flavoprotein</keyword>
<evidence type="ECO:0000256" key="11">
    <source>
        <dbReference type="ARBA" id="ARBA00023002"/>
    </source>
</evidence>
<evidence type="ECO:0000256" key="9">
    <source>
        <dbReference type="ARBA" id="ARBA00022827"/>
    </source>
</evidence>
<dbReference type="Proteomes" id="UP000247409">
    <property type="component" value="Unassembled WGS sequence"/>
</dbReference>
<dbReference type="EC" id="1.3.3.4" evidence="5 15"/>
<evidence type="ECO:0000256" key="14">
    <source>
        <dbReference type="ARBA" id="ARBA00047554"/>
    </source>
</evidence>
<dbReference type="AlphaFoldDB" id="A0A2V3IR78"/>
<evidence type="ECO:0000256" key="3">
    <source>
        <dbReference type="ARBA" id="ARBA00005073"/>
    </source>
</evidence>
<dbReference type="GO" id="GO:0004729">
    <property type="term" value="F:oxygen-dependent protoporphyrinogen oxidase activity"/>
    <property type="evidence" value="ECO:0007669"/>
    <property type="project" value="UniProtKB-UniRule"/>
</dbReference>
<evidence type="ECO:0000256" key="4">
    <source>
        <dbReference type="ARBA" id="ARBA00010551"/>
    </source>
</evidence>
<dbReference type="GO" id="GO:0005743">
    <property type="term" value="C:mitochondrial inner membrane"/>
    <property type="evidence" value="ECO:0007669"/>
    <property type="project" value="UniProtKB-SubCell"/>
</dbReference>
<organism evidence="17 18">
    <name type="scientific">Gracilariopsis chorda</name>
    <dbReference type="NCBI Taxonomy" id="448386"/>
    <lineage>
        <taxon>Eukaryota</taxon>
        <taxon>Rhodophyta</taxon>
        <taxon>Florideophyceae</taxon>
        <taxon>Rhodymeniophycidae</taxon>
        <taxon>Gracilariales</taxon>
        <taxon>Gracilariaceae</taxon>
        <taxon>Gracilariopsis</taxon>
    </lineage>
</organism>
<dbReference type="FunFam" id="1.10.3110.10:FF:000002">
    <property type="entry name" value="Protoporphyrinogen oxidase"/>
    <property type="match status" value="1"/>
</dbReference>
<dbReference type="UniPathway" id="UPA00251">
    <property type="reaction ID" value="UER00324"/>
</dbReference>
<comment type="caution">
    <text evidence="17">The sequence shown here is derived from an EMBL/GenBank/DDBJ whole genome shotgun (WGS) entry which is preliminary data.</text>
</comment>
<keyword evidence="6" id="KW-0150">Chloroplast</keyword>
<dbReference type="PANTHER" id="PTHR42923">
    <property type="entry name" value="PROTOPORPHYRINOGEN OXIDASE"/>
    <property type="match status" value="1"/>
</dbReference>
<keyword evidence="13 15" id="KW-0627">Porphyrin biosynthesis</keyword>
<gene>
    <name evidence="17" type="ORF">BWQ96_06565</name>
</gene>
<evidence type="ECO:0000313" key="18">
    <source>
        <dbReference type="Proteomes" id="UP000247409"/>
    </source>
</evidence>
<dbReference type="InterPro" id="IPR036188">
    <property type="entry name" value="FAD/NAD-bd_sf"/>
</dbReference>
<dbReference type="Pfam" id="PF01593">
    <property type="entry name" value="Amino_oxidase"/>
    <property type="match status" value="1"/>
</dbReference>
<dbReference type="STRING" id="448386.A0A2V3IR78"/>
<evidence type="ECO:0000259" key="16">
    <source>
        <dbReference type="Pfam" id="PF01593"/>
    </source>
</evidence>
<dbReference type="GO" id="GO:0006782">
    <property type="term" value="P:protoporphyrinogen IX biosynthetic process"/>
    <property type="evidence" value="ECO:0007669"/>
    <property type="project" value="UniProtKB-UniRule"/>
</dbReference>
<reference evidence="17 18" key="1">
    <citation type="journal article" date="2018" name="Mol. Biol. Evol.">
        <title>Analysis of the draft genome of the red seaweed Gracilariopsis chorda provides insights into genome size evolution in Rhodophyta.</title>
        <authorList>
            <person name="Lee J."/>
            <person name="Yang E.C."/>
            <person name="Graf L."/>
            <person name="Yang J.H."/>
            <person name="Qiu H."/>
            <person name="Zel Zion U."/>
            <person name="Chan C.X."/>
            <person name="Stephens T.G."/>
            <person name="Weber A.P.M."/>
            <person name="Boo G.H."/>
            <person name="Boo S.M."/>
            <person name="Kim K.M."/>
            <person name="Shin Y."/>
            <person name="Jung M."/>
            <person name="Lee S.J."/>
            <person name="Yim H.S."/>
            <person name="Lee J.H."/>
            <person name="Bhattacharya D."/>
            <person name="Yoon H.S."/>
        </authorList>
    </citation>
    <scope>NUCLEOTIDE SEQUENCE [LARGE SCALE GENOMIC DNA]</scope>
    <source>
        <strain evidence="17 18">SKKU-2015</strain>
        <tissue evidence="17">Whole body</tissue>
    </source>
</reference>
<dbReference type="PANTHER" id="PTHR42923:SF3">
    <property type="entry name" value="PROTOPORPHYRINOGEN OXIDASE"/>
    <property type="match status" value="1"/>
</dbReference>
<comment type="pathway">
    <text evidence="3 15">Porphyrin-containing compound metabolism; protoporphyrin-IX biosynthesis; protoporphyrin-IX from protoporphyrinogen-IX: step 1/1.</text>
</comment>
<evidence type="ECO:0000256" key="12">
    <source>
        <dbReference type="ARBA" id="ARBA00023133"/>
    </source>
</evidence>
<evidence type="ECO:0000256" key="1">
    <source>
        <dbReference type="ARBA" id="ARBA00002600"/>
    </source>
</evidence>
<comment type="subcellular location">
    <subcellularLocation>
        <location evidence="15">Mitochondrion inner membrane</location>
    </subcellularLocation>
    <subcellularLocation>
        <location evidence="2">Plastid</location>
        <location evidence="2">Chloroplast</location>
    </subcellularLocation>
</comment>
<dbReference type="Gene3D" id="3.90.660.20">
    <property type="entry name" value="Protoporphyrinogen oxidase, mitochondrial, domain 2"/>
    <property type="match status" value="1"/>
</dbReference>
<keyword evidence="10" id="KW-0809">Transit peptide</keyword>
<comment type="catalytic activity">
    <reaction evidence="14 15">
        <text>protoporphyrinogen IX + 3 O2 = protoporphyrin IX + 3 H2O2</text>
        <dbReference type="Rhea" id="RHEA:25576"/>
        <dbReference type="ChEBI" id="CHEBI:15379"/>
        <dbReference type="ChEBI" id="CHEBI:16240"/>
        <dbReference type="ChEBI" id="CHEBI:57306"/>
        <dbReference type="ChEBI" id="CHEBI:57307"/>
        <dbReference type="EC" id="1.3.3.4"/>
    </reaction>
</comment>
<protein>
    <recommendedName>
        <fullName evidence="5 15">Protoporphyrinogen oxidase</fullName>
        <ecNumber evidence="5 15">1.3.3.4</ecNumber>
    </recommendedName>
</protein>
<dbReference type="Gene3D" id="1.10.3110.10">
    <property type="entry name" value="protoporphyrinogen ix oxidase, domain 3"/>
    <property type="match status" value="1"/>
</dbReference>
<dbReference type="InterPro" id="IPR050464">
    <property type="entry name" value="Zeta_carotene_desat/Oxidored"/>
</dbReference>
<proteinExistence type="inferred from homology"/>
<dbReference type="InterPro" id="IPR004572">
    <property type="entry name" value="Protoporphyrinogen_oxidase"/>
</dbReference>
<dbReference type="GO" id="GO:0009507">
    <property type="term" value="C:chloroplast"/>
    <property type="evidence" value="ECO:0007669"/>
    <property type="project" value="UniProtKB-SubCell"/>
</dbReference>
<dbReference type="NCBIfam" id="TIGR00562">
    <property type="entry name" value="proto_IX_ox"/>
    <property type="match status" value="1"/>
</dbReference>
<evidence type="ECO:0000313" key="17">
    <source>
        <dbReference type="EMBL" id="PXF43660.1"/>
    </source>
</evidence>
<name>A0A2V3IR78_9FLOR</name>